<name>A0A5C3KWI8_COPMA</name>
<evidence type="ECO:0000256" key="1">
    <source>
        <dbReference type="SAM" id="MobiDB-lite"/>
    </source>
</evidence>
<feature type="compositionally biased region" description="Polar residues" evidence="1">
    <location>
        <begin position="466"/>
        <end position="490"/>
    </location>
</feature>
<feature type="compositionally biased region" description="Low complexity" evidence="1">
    <location>
        <begin position="978"/>
        <end position="990"/>
    </location>
</feature>
<feature type="compositionally biased region" description="Low complexity" evidence="1">
    <location>
        <begin position="554"/>
        <end position="566"/>
    </location>
</feature>
<feature type="compositionally biased region" description="Polar residues" evidence="1">
    <location>
        <begin position="121"/>
        <end position="137"/>
    </location>
</feature>
<keyword evidence="3" id="KW-1185">Reference proteome</keyword>
<feature type="compositionally biased region" description="Basic and acidic residues" evidence="1">
    <location>
        <begin position="220"/>
        <end position="238"/>
    </location>
</feature>
<reference evidence="2 3" key="1">
    <citation type="journal article" date="2019" name="Nat. Ecol. Evol.">
        <title>Megaphylogeny resolves global patterns of mushroom evolution.</title>
        <authorList>
            <person name="Varga T."/>
            <person name="Krizsan K."/>
            <person name="Foldi C."/>
            <person name="Dima B."/>
            <person name="Sanchez-Garcia M."/>
            <person name="Sanchez-Ramirez S."/>
            <person name="Szollosi G.J."/>
            <person name="Szarkandi J.G."/>
            <person name="Papp V."/>
            <person name="Albert L."/>
            <person name="Andreopoulos W."/>
            <person name="Angelini C."/>
            <person name="Antonin V."/>
            <person name="Barry K.W."/>
            <person name="Bougher N.L."/>
            <person name="Buchanan P."/>
            <person name="Buyck B."/>
            <person name="Bense V."/>
            <person name="Catcheside P."/>
            <person name="Chovatia M."/>
            <person name="Cooper J."/>
            <person name="Damon W."/>
            <person name="Desjardin D."/>
            <person name="Finy P."/>
            <person name="Geml J."/>
            <person name="Haridas S."/>
            <person name="Hughes K."/>
            <person name="Justo A."/>
            <person name="Karasinski D."/>
            <person name="Kautmanova I."/>
            <person name="Kiss B."/>
            <person name="Kocsube S."/>
            <person name="Kotiranta H."/>
            <person name="LaButti K.M."/>
            <person name="Lechner B.E."/>
            <person name="Liimatainen K."/>
            <person name="Lipzen A."/>
            <person name="Lukacs Z."/>
            <person name="Mihaltcheva S."/>
            <person name="Morgado L.N."/>
            <person name="Niskanen T."/>
            <person name="Noordeloos M.E."/>
            <person name="Ohm R.A."/>
            <person name="Ortiz-Santana B."/>
            <person name="Ovrebo C."/>
            <person name="Racz N."/>
            <person name="Riley R."/>
            <person name="Savchenko A."/>
            <person name="Shiryaev A."/>
            <person name="Soop K."/>
            <person name="Spirin V."/>
            <person name="Szebenyi C."/>
            <person name="Tomsovsky M."/>
            <person name="Tulloss R.E."/>
            <person name="Uehling J."/>
            <person name="Grigoriev I.V."/>
            <person name="Vagvolgyi C."/>
            <person name="Papp T."/>
            <person name="Martin F.M."/>
            <person name="Miettinen O."/>
            <person name="Hibbett D.S."/>
            <person name="Nagy L.G."/>
        </authorList>
    </citation>
    <scope>NUCLEOTIDE SEQUENCE [LARGE SCALE GENOMIC DNA]</scope>
    <source>
        <strain evidence="2 3">CBS 121175</strain>
    </source>
</reference>
<feature type="compositionally biased region" description="Polar residues" evidence="1">
    <location>
        <begin position="66"/>
        <end position="83"/>
    </location>
</feature>
<dbReference type="EMBL" id="ML210204">
    <property type="protein sequence ID" value="TFK24233.1"/>
    <property type="molecule type" value="Genomic_DNA"/>
</dbReference>
<evidence type="ECO:0000313" key="2">
    <source>
        <dbReference type="EMBL" id="TFK24233.1"/>
    </source>
</evidence>
<feature type="region of interest" description="Disordered" evidence="1">
    <location>
        <begin position="169"/>
        <end position="595"/>
    </location>
</feature>
<feature type="compositionally biased region" description="Polar residues" evidence="1">
    <location>
        <begin position="344"/>
        <end position="372"/>
    </location>
</feature>
<feature type="compositionally biased region" description="Polar residues" evidence="1">
    <location>
        <begin position="497"/>
        <end position="506"/>
    </location>
</feature>
<feature type="region of interest" description="Disordered" evidence="1">
    <location>
        <begin position="978"/>
        <end position="997"/>
    </location>
</feature>
<feature type="region of interest" description="Disordered" evidence="1">
    <location>
        <begin position="737"/>
        <end position="827"/>
    </location>
</feature>
<feature type="compositionally biased region" description="Basic and acidic residues" evidence="1">
    <location>
        <begin position="385"/>
        <end position="398"/>
    </location>
</feature>
<feature type="compositionally biased region" description="Polar residues" evidence="1">
    <location>
        <begin position="303"/>
        <end position="317"/>
    </location>
</feature>
<feature type="region of interest" description="Disordered" evidence="1">
    <location>
        <begin position="611"/>
        <end position="638"/>
    </location>
</feature>
<accession>A0A5C3KWI8</accession>
<feature type="compositionally biased region" description="Basic and acidic residues" evidence="1">
    <location>
        <begin position="34"/>
        <end position="46"/>
    </location>
</feature>
<dbReference type="Proteomes" id="UP000307440">
    <property type="component" value="Unassembled WGS sequence"/>
</dbReference>
<feature type="compositionally biased region" description="Polar residues" evidence="1">
    <location>
        <begin position="571"/>
        <end position="585"/>
    </location>
</feature>
<dbReference type="STRING" id="230819.A0A5C3KWI8"/>
<protein>
    <submittedName>
        <fullName evidence="2">Uncharacterized protein</fullName>
    </submittedName>
</protein>
<organism evidence="2 3">
    <name type="scientific">Coprinopsis marcescibilis</name>
    <name type="common">Agaric fungus</name>
    <name type="synonym">Psathyrella marcescibilis</name>
    <dbReference type="NCBI Taxonomy" id="230819"/>
    <lineage>
        <taxon>Eukaryota</taxon>
        <taxon>Fungi</taxon>
        <taxon>Dikarya</taxon>
        <taxon>Basidiomycota</taxon>
        <taxon>Agaricomycotina</taxon>
        <taxon>Agaricomycetes</taxon>
        <taxon>Agaricomycetidae</taxon>
        <taxon>Agaricales</taxon>
        <taxon>Agaricineae</taxon>
        <taxon>Psathyrellaceae</taxon>
        <taxon>Coprinopsis</taxon>
    </lineage>
</organism>
<sequence>MASNPQQQRIVNRRSHVQPPGPNQAPMHSVQPREASRSPSFHERPRNNKAQSMPMVPSAAQIFAANGNNVPAQLVQQQSSPTLPSAGLNPPARMLPIPPDQQSHPNGQPGTHDIIPDRRPSSSPGPQYQISQNTVNTHYPRPIPRQQPAFLSKFTGADSDQHMTEVLADIERATDQQQFSGSYPSPYLQNSRRSETPSPPKDPNVERLRVSDRASPISSDSRRQREQARDSPKARDRQPNSPGLPNSFAQQQTGVLTPERGLSPTHHTSNIGIDQQHSAPNYSSRDYTRDSPNAPRRTIGTDPRNSTSTLTLATQSPPLLANPARTPDRSLPFQEEAEDEFTTKNHWQTNDSTRHASSPTPSSDLNPEGTSQRYDHNGRNSQNGRRVDDNSSQHDVKNDSGGPYSEEDSGGGSYTPRSPTAPLPPTAEPRTSKEYYQPQAQRLSPKATIRVKTRNGSTDGLGLRSLTPSAFESPSSTLVGSNVGSHISTYSDHRQIQETQNRNAGSSPPHHQQQHVYPLHPPQQVPQQSHPSQQHQPQQYQQLQHLQAPPPHPQIQHQHQQQQPQHYNPEGPSQNQNGYYAQSQGYPDEFHNYSEDPTSLAYLHAYLTSPRPDAPIPPTPHSQTAAPSPSPFNAYGNGRPPMPYSPIAPVGSPFPYPFTHVARNRMTGPAPSQYSSNHDQNHPANVQEQLAKQWQIYLQNQARGNMTDTTYSPAATPFQGSSYNPFSFLHIPRLTRQARDTMSMRSSPSHEPVNLPPAPMLNKKREKNLGNQLRRQLTARKPPPRVESTVPRDTSPEPSSSGEETAGEEKYSAQNSEIGGGTSNGTGLGIHKAASKVWTSANQGGEDSEVSIEVDDGMDDWIDEDEDNDNEDLLDFEYHPNYISNTDRRRRRWEVGWDALVQAFQNLDRQTDTTMVVLAAPAHTSKLHSIRSRSIRRLPTLSKSTSLREIRSNFKRLANNRKNLRPLKPVSIVEKLLESQSTSGDGSDGSSESRAEDLRRALETACGSLNLLNGMYEMRETRWQEEMKRMQEDKEKMALVLQQVLGDFSSQNGLTPRQ</sequence>
<feature type="compositionally biased region" description="Polar residues" evidence="1">
    <location>
        <begin position="175"/>
        <end position="191"/>
    </location>
</feature>
<evidence type="ECO:0000313" key="3">
    <source>
        <dbReference type="Proteomes" id="UP000307440"/>
    </source>
</evidence>
<feature type="compositionally biased region" description="Low complexity" evidence="1">
    <location>
        <begin position="508"/>
        <end position="518"/>
    </location>
</feature>
<feature type="compositionally biased region" description="Basic and acidic residues" evidence="1">
    <location>
        <begin position="203"/>
        <end position="212"/>
    </location>
</feature>
<feature type="compositionally biased region" description="Polar residues" evidence="1">
    <location>
        <begin position="239"/>
        <end position="255"/>
    </location>
</feature>
<feature type="compositionally biased region" description="Polar residues" evidence="1">
    <location>
        <begin position="1"/>
        <end position="10"/>
    </location>
</feature>
<gene>
    <name evidence="2" type="ORF">FA15DRAFT_619675</name>
</gene>
<dbReference type="OrthoDB" id="3243310at2759"/>
<feature type="compositionally biased region" description="Low complexity" evidence="1">
    <location>
        <begin position="525"/>
        <end position="547"/>
    </location>
</feature>
<feature type="compositionally biased region" description="Polar residues" evidence="1">
    <location>
        <begin position="265"/>
        <end position="285"/>
    </location>
</feature>
<feature type="compositionally biased region" description="Gly residues" evidence="1">
    <location>
        <begin position="818"/>
        <end position="827"/>
    </location>
</feature>
<feature type="compositionally biased region" description="Polar residues" evidence="1">
    <location>
        <begin position="100"/>
        <end position="109"/>
    </location>
</feature>
<dbReference type="AlphaFoldDB" id="A0A5C3KWI8"/>
<proteinExistence type="predicted"/>
<feature type="region of interest" description="Disordered" evidence="1">
    <location>
        <begin position="1"/>
        <end position="157"/>
    </location>
</feature>